<dbReference type="PROSITE" id="PS50005">
    <property type="entry name" value="TPR"/>
    <property type="match status" value="1"/>
</dbReference>
<reference evidence="3" key="1">
    <citation type="journal article" date="2015" name="ISME J.">
        <title>Draft Genome Sequence of Streptomyces incarnatus NRRL8089, which Produces the Nucleoside Antibiotic Sinefungin.</title>
        <authorList>
            <person name="Oshima K."/>
            <person name="Hattori M."/>
            <person name="Shimizu H."/>
            <person name="Fukuda K."/>
            <person name="Nemoto M."/>
            <person name="Inagaki K."/>
            <person name="Tamura T."/>
        </authorList>
    </citation>
    <scope>NUCLEOTIDE SEQUENCE</scope>
    <source>
        <strain evidence="3">FACHB-1277</strain>
    </source>
</reference>
<sequence>MEFSTIAFMSSIPWLSLISILFTHGAYAQFVNLPNQQLSKSTEIAFANNIRTLLTEGDRLLEMKDFAGAIAHYERALAIAEHGQNREHQVLILSALGRVYDLNGKYLKAEKTFKEGMVRVTESRNPSMEMRQSQIYLHTGLGMTYHNIGKYEQAIAQLKQAVSISEKLPKALWGSTSIPWEFTHFEPRFHLATTYRSTRQFPQAISLFQECHAIAVRESDREKQAISLVALGQTYVIMGNVRMARQYFQQVKALGSFPNNPDLVRVIDTLDVFSGDLADIAETFTIFLPVLERVSRGLRRIEEVTANLPSFAYVGRSAAKLESAHTKFLQLIPQLRQKNVFDSYQIIVATISEMSSLLKELKSDGDGTTVVGLDNSCNLDEIRAVIKQGNYERGNLSPEAVTVIVEVADDLCKITKSLENYNDRRRKQGQKSKQNFDMETIIRQLEDVDRRSASRRGQVNLEIAQNQVAIAKSSGNPLDYGKALDFLGNAYASQKAYAQAEQSLSEAIAIWEKLRVGLEDKEEYRVALFETQNDTYKSLQKVRMAMGKYSEALESAEQGRARAFLALLSSKFSSDRLEQYSEPQVNISQLQQIARDQQITIVSYSLISSKSVEFLRDASGTSQLYVWVISPQGEISWRNLNLQQWEMVKHQKSLREVIQDLQERLTSSSGTIRTIPDSSRVSLPRRPVAVTSDRDALNELKQLHELLIEPIADLLPQSPDAKVVFVPDQALFLVPFAALQNKSGKYLIEDHTISYSPSIQSLDYTKRLGKRLENLPKATGNLIVGNPSEDLADAALEATAIAKLLNTQPLIGKVATKNKVLAQIEDSQIIHLAMHGNFDDRNGLDSALNFGSQVFLTAKEILNLSLRANLVILSACNTGKGAIRGDGVIGLSRAFILAGTPRIIVSLWAVPDGETSQLMMNFYRNMVDNKSINQGYAHALRQSMLYTLKHNPHPRNWAAFGLIGAVN</sequence>
<name>A0A926Z515_9CYAN</name>
<dbReference type="Pfam" id="PF13424">
    <property type="entry name" value="TPR_12"/>
    <property type="match status" value="2"/>
</dbReference>
<dbReference type="Pfam" id="PF13181">
    <property type="entry name" value="TPR_8"/>
    <property type="match status" value="1"/>
</dbReference>
<dbReference type="InterPro" id="IPR024983">
    <property type="entry name" value="CHAT_dom"/>
</dbReference>
<dbReference type="InterPro" id="IPR019734">
    <property type="entry name" value="TPR_rpt"/>
</dbReference>
<dbReference type="PANTHER" id="PTHR10098:SF108">
    <property type="entry name" value="TETRATRICOPEPTIDE REPEAT PROTEIN 28"/>
    <property type="match status" value="1"/>
</dbReference>
<dbReference type="SUPFAM" id="SSF48452">
    <property type="entry name" value="TPR-like"/>
    <property type="match status" value="2"/>
</dbReference>
<dbReference type="PANTHER" id="PTHR10098">
    <property type="entry name" value="RAPSYN-RELATED"/>
    <property type="match status" value="1"/>
</dbReference>
<dbReference type="Gene3D" id="1.25.40.10">
    <property type="entry name" value="Tetratricopeptide repeat domain"/>
    <property type="match status" value="3"/>
</dbReference>
<dbReference type="EMBL" id="JACJPY010000006">
    <property type="protein sequence ID" value="MBD2149133.1"/>
    <property type="molecule type" value="Genomic_DNA"/>
</dbReference>
<evidence type="ECO:0000313" key="4">
    <source>
        <dbReference type="Proteomes" id="UP000631421"/>
    </source>
</evidence>
<proteinExistence type="predicted"/>
<keyword evidence="4" id="KW-1185">Reference proteome</keyword>
<dbReference type="RefSeq" id="WP_190349472.1">
    <property type="nucleotide sequence ID" value="NZ_JACJPY010000006.1"/>
</dbReference>
<reference evidence="3" key="2">
    <citation type="submission" date="2020-08" db="EMBL/GenBank/DDBJ databases">
        <authorList>
            <person name="Chen M."/>
            <person name="Teng W."/>
            <person name="Zhao L."/>
            <person name="Hu C."/>
            <person name="Zhou Y."/>
            <person name="Han B."/>
            <person name="Song L."/>
            <person name="Shu W."/>
        </authorList>
    </citation>
    <scope>NUCLEOTIDE SEQUENCE</scope>
    <source>
        <strain evidence="3">FACHB-1277</strain>
    </source>
</reference>
<evidence type="ECO:0000313" key="3">
    <source>
        <dbReference type="EMBL" id="MBD2149133.1"/>
    </source>
</evidence>
<feature type="domain" description="CHAT" evidence="2">
    <location>
        <begin position="700"/>
        <end position="964"/>
    </location>
</feature>
<dbReference type="Pfam" id="PF12770">
    <property type="entry name" value="CHAT"/>
    <property type="match status" value="1"/>
</dbReference>
<dbReference type="SMART" id="SM00028">
    <property type="entry name" value="TPR"/>
    <property type="match status" value="6"/>
</dbReference>
<gene>
    <name evidence="3" type="ORF">H6F44_03185</name>
</gene>
<evidence type="ECO:0000256" key="1">
    <source>
        <dbReference type="PROSITE-ProRule" id="PRU00339"/>
    </source>
</evidence>
<organism evidence="3 4">
    <name type="scientific">Pseudanabaena cinerea FACHB-1277</name>
    <dbReference type="NCBI Taxonomy" id="2949581"/>
    <lineage>
        <taxon>Bacteria</taxon>
        <taxon>Bacillati</taxon>
        <taxon>Cyanobacteriota</taxon>
        <taxon>Cyanophyceae</taxon>
        <taxon>Pseudanabaenales</taxon>
        <taxon>Pseudanabaenaceae</taxon>
        <taxon>Pseudanabaena</taxon>
        <taxon>Pseudanabaena cinerea</taxon>
    </lineage>
</organism>
<evidence type="ECO:0000259" key="2">
    <source>
        <dbReference type="Pfam" id="PF12770"/>
    </source>
</evidence>
<dbReference type="InterPro" id="IPR011990">
    <property type="entry name" value="TPR-like_helical_dom_sf"/>
</dbReference>
<dbReference type="Proteomes" id="UP000631421">
    <property type="component" value="Unassembled WGS sequence"/>
</dbReference>
<dbReference type="AlphaFoldDB" id="A0A926Z515"/>
<protein>
    <submittedName>
        <fullName evidence="3">CHAT domain-containing protein</fullName>
    </submittedName>
</protein>
<keyword evidence="1" id="KW-0802">TPR repeat</keyword>
<feature type="repeat" description="TPR" evidence="1">
    <location>
        <begin position="135"/>
        <end position="168"/>
    </location>
</feature>
<comment type="caution">
    <text evidence="3">The sequence shown here is derived from an EMBL/GenBank/DDBJ whole genome shotgun (WGS) entry which is preliminary data.</text>
</comment>
<dbReference type="Pfam" id="PF13374">
    <property type="entry name" value="TPR_10"/>
    <property type="match status" value="1"/>
</dbReference>
<accession>A0A926Z515</accession>